<keyword evidence="1" id="KW-0472">Membrane</keyword>
<reference evidence="3" key="1">
    <citation type="submission" date="2019-05" db="EMBL/GenBank/DDBJ databases">
        <title>Complete Genome Sequence and Methylation Pattern of the Halophilic Archaeon Natrinema pallidum BOL6-1.</title>
        <authorList>
            <person name="DasSarma P."/>
            <person name="DasSarma B.P."/>
            <person name="DasSarma S.L."/>
            <person name="Martinez F.L."/>
            <person name="Guzman D."/>
            <person name="Roberts R.J."/>
            <person name="DasSarma S."/>
        </authorList>
    </citation>
    <scope>NUCLEOTIDE SEQUENCE [LARGE SCALE GENOMIC DNA]</scope>
    <source>
        <strain evidence="3">BOL6-1</strain>
        <plasmid evidence="3">pnpa70</plasmid>
    </source>
</reference>
<name>A0A4V1IFJ7_9EURY</name>
<keyword evidence="1" id="KW-0812">Transmembrane</keyword>
<geneLocation type="plasmid" evidence="3">
    <name>pnpa70</name>
</geneLocation>
<evidence type="ECO:0000313" key="2">
    <source>
        <dbReference type="EMBL" id="QCW05234.1"/>
    </source>
</evidence>
<dbReference type="Proteomes" id="UP000307562">
    <property type="component" value="Plasmid pNPA70"/>
</dbReference>
<keyword evidence="3" id="KW-1185">Reference proteome</keyword>
<proteinExistence type="predicted"/>
<sequence>MMVVLYLLVAVGVAYGLYRYFPTATKRWFRRIKTARKAVFSTLFAVTTLILLISGVSYLVVLGISMAVLAALQIILEDPLEVF</sequence>
<evidence type="ECO:0000256" key="1">
    <source>
        <dbReference type="SAM" id="Phobius"/>
    </source>
</evidence>
<accession>A0A4V1IFJ7</accession>
<dbReference type="KEGG" id="npl:FGF80_18470"/>
<dbReference type="EMBL" id="CP040639">
    <property type="protein sequence ID" value="QCW05234.1"/>
    <property type="molecule type" value="Genomic_DNA"/>
</dbReference>
<feature type="transmembrane region" description="Helical" evidence="1">
    <location>
        <begin position="43"/>
        <end position="76"/>
    </location>
</feature>
<keyword evidence="1" id="KW-1133">Transmembrane helix</keyword>
<dbReference type="GeneID" id="96158123"/>
<gene>
    <name evidence="2" type="ORF">FGF80_18470</name>
</gene>
<protein>
    <submittedName>
        <fullName evidence="2">Uncharacterized protein</fullName>
    </submittedName>
</protein>
<dbReference type="AlphaFoldDB" id="A0A4V1IFJ7"/>
<evidence type="ECO:0000313" key="3">
    <source>
        <dbReference type="Proteomes" id="UP000307562"/>
    </source>
</evidence>
<organism evidence="2 3">
    <name type="scientific">Natrinema pallidum</name>
    <dbReference type="NCBI Taxonomy" id="69527"/>
    <lineage>
        <taxon>Archaea</taxon>
        <taxon>Methanobacteriati</taxon>
        <taxon>Methanobacteriota</taxon>
        <taxon>Stenosarchaea group</taxon>
        <taxon>Halobacteria</taxon>
        <taxon>Halobacteriales</taxon>
        <taxon>Natrialbaceae</taxon>
        <taxon>Natrinema</taxon>
    </lineage>
</organism>
<dbReference type="RefSeq" id="WP_138655691.1">
    <property type="nucleotide sequence ID" value="NZ_CP171784.1"/>
</dbReference>
<feature type="transmembrane region" description="Helical" evidence="1">
    <location>
        <begin position="6"/>
        <end position="22"/>
    </location>
</feature>
<keyword evidence="2" id="KW-0614">Plasmid</keyword>